<reference evidence="1 2" key="1">
    <citation type="submission" date="2019-06" db="EMBL/GenBank/DDBJ databases">
        <title>Pseudomonas bimorpha sp. nov. isolated from bovine raw milk and skim milk concentrate.</title>
        <authorList>
            <person name="Hofmann K."/>
            <person name="Huptas C."/>
            <person name="Doll E."/>
            <person name="Scherer S."/>
            <person name="Wenning M."/>
        </authorList>
    </citation>
    <scope>NUCLEOTIDE SEQUENCE [LARGE SCALE GENOMIC DNA]</scope>
    <source>
        <strain evidence="1 2">DSM 108990</strain>
    </source>
</reference>
<sequence>MSATEFKFLLELVDTDRSGMAQNLAGPGVNVPALVAGRGKDWRAIADAWAGECKSRGTVSFEGVGTTTAGCSYNLEVQPGDGWVLSQYIGQIWVPVEACVAGQERAIEDRRRIARDCAREGRPIPRVAGGFADKLQALV</sequence>
<dbReference type="AlphaFoldDB" id="A0A5C5Q5H9"/>
<organism evidence="1 2">
    <name type="scientific">Pseudomonas saxonica</name>
    <dbReference type="NCBI Taxonomy" id="2600598"/>
    <lineage>
        <taxon>Bacteria</taxon>
        <taxon>Pseudomonadati</taxon>
        <taxon>Pseudomonadota</taxon>
        <taxon>Gammaproteobacteria</taxon>
        <taxon>Pseudomonadales</taxon>
        <taxon>Pseudomonadaceae</taxon>
        <taxon>Pseudomonas</taxon>
    </lineage>
</organism>
<comment type="caution">
    <text evidence="1">The sequence shown here is derived from an EMBL/GenBank/DDBJ whole genome shotgun (WGS) entry which is preliminary data.</text>
</comment>
<protein>
    <submittedName>
        <fullName evidence="1">Uncharacterized protein</fullName>
    </submittedName>
</protein>
<accession>A0A5C5Q5H9</accession>
<gene>
    <name evidence="1" type="ORF">FJD37_00205</name>
</gene>
<dbReference type="Proteomes" id="UP000317901">
    <property type="component" value="Unassembled WGS sequence"/>
</dbReference>
<proteinExistence type="predicted"/>
<dbReference type="EMBL" id="VFIP01000001">
    <property type="protein sequence ID" value="TWS00854.1"/>
    <property type="molecule type" value="Genomic_DNA"/>
</dbReference>
<dbReference type="OrthoDB" id="7027407at2"/>
<evidence type="ECO:0000313" key="2">
    <source>
        <dbReference type="Proteomes" id="UP000317901"/>
    </source>
</evidence>
<name>A0A5C5Q5H9_9PSED</name>
<evidence type="ECO:0000313" key="1">
    <source>
        <dbReference type="EMBL" id="TWS00854.1"/>
    </source>
</evidence>